<protein>
    <submittedName>
        <fullName evidence="1">DUF6502 family protein</fullName>
    </submittedName>
</protein>
<name>A0ABW0EYQ9_9HYPH</name>
<dbReference type="Proteomes" id="UP001595976">
    <property type="component" value="Unassembled WGS sequence"/>
</dbReference>
<reference evidence="2" key="1">
    <citation type="journal article" date="2019" name="Int. J. Syst. Evol. Microbiol.">
        <title>The Global Catalogue of Microorganisms (GCM) 10K type strain sequencing project: providing services to taxonomists for standard genome sequencing and annotation.</title>
        <authorList>
            <consortium name="The Broad Institute Genomics Platform"/>
            <consortium name="The Broad Institute Genome Sequencing Center for Infectious Disease"/>
            <person name="Wu L."/>
            <person name="Ma J."/>
        </authorList>
    </citation>
    <scope>NUCLEOTIDE SEQUENCE [LARGE SCALE GENOMIC DNA]</scope>
    <source>
        <strain evidence="2">CGMCC 1.15643</strain>
    </source>
</reference>
<dbReference type="RefSeq" id="WP_158443525.1">
    <property type="nucleotide sequence ID" value="NZ_JAOAOS010000001.1"/>
</dbReference>
<evidence type="ECO:0000313" key="2">
    <source>
        <dbReference type="Proteomes" id="UP001595976"/>
    </source>
</evidence>
<organism evidence="1 2">
    <name type="scientific">Bosea minatitlanensis</name>
    <dbReference type="NCBI Taxonomy" id="128782"/>
    <lineage>
        <taxon>Bacteria</taxon>
        <taxon>Pseudomonadati</taxon>
        <taxon>Pseudomonadota</taxon>
        <taxon>Alphaproteobacteria</taxon>
        <taxon>Hyphomicrobiales</taxon>
        <taxon>Boseaceae</taxon>
        <taxon>Bosea</taxon>
    </lineage>
</organism>
<dbReference type="InterPro" id="IPR045445">
    <property type="entry name" value="DUF6502"/>
</dbReference>
<proteinExistence type="predicted"/>
<dbReference type="EMBL" id="JBHSLI010000001">
    <property type="protein sequence ID" value="MFC5292057.1"/>
    <property type="molecule type" value="Genomic_DNA"/>
</dbReference>
<gene>
    <name evidence="1" type="ORF">ACFPK2_03535</name>
</gene>
<comment type="caution">
    <text evidence="1">The sequence shown here is derived from an EMBL/GenBank/DDBJ whole genome shotgun (WGS) entry which is preliminary data.</text>
</comment>
<sequence length="280" mass="30822">MTDAGHGPTADKLYPPLARVLRPLVRLCIRAGMTFPALSQLLRELYVNVAEYDFALPGKEQTDSRVSLLTGIHRKEVSRLRGAGAPVNAVPASVSRTGAIIARWLAAPRFCDAAGAPLPLPRTAQGGHPSFEELVASVTRDLRPRAVLDEWIDRRIVSIDARDRIVLAESAFIPQQGDDEKLYYFGRNLQDHLAAATANVLTAPPPFLERSVHYDGLSDELARRLEARSRELALEMLQKLNREANAACQTDPGGEHRWNCGVYIFSENAAPAKPDESGRR</sequence>
<keyword evidence="2" id="KW-1185">Reference proteome</keyword>
<dbReference type="Pfam" id="PF20112">
    <property type="entry name" value="DUF6502"/>
    <property type="match status" value="1"/>
</dbReference>
<accession>A0ABW0EYQ9</accession>
<evidence type="ECO:0000313" key="1">
    <source>
        <dbReference type="EMBL" id="MFC5292057.1"/>
    </source>
</evidence>